<name>A0A6J5LF99_9CAUD</name>
<protein>
    <submittedName>
        <fullName evidence="1">Uncharacterized protein</fullName>
    </submittedName>
</protein>
<accession>A0A6J5LF99</accession>
<dbReference type="EMBL" id="LR796254">
    <property type="protein sequence ID" value="CAB4131943.1"/>
    <property type="molecule type" value="Genomic_DNA"/>
</dbReference>
<reference evidence="1" key="1">
    <citation type="submission" date="2020-04" db="EMBL/GenBank/DDBJ databases">
        <authorList>
            <person name="Chiriac C."/>
            <person name="Salcher M."/>
            <person name="Ghai R."/>
            <person name="Kavagutti S V."/>
        </authorList>
    </citation>
    <scope>NUCLEOTIDE SEQUENCE</scope>
</reference>
<sequence>MSQMIVPSNAKEAQISAVITRADGTVEHLGVVSYWHKNPFKRIFWSIKKWLLS</sequence>
<organism evidence="1">
    <name type="scientific">uncultured Caudovirales phage</name>
    <dbReference type="NCBI Taxonomy" id="2100421"/>
    <lineage>
        <taxon>Viruses</taxon>
        <taxon>Duplodnaviria</taxon>
        <taxon>Heunggongvirae</taxon>
        <taxon>Uroviricota</taxon>
        <taxon>Caudoviricetes</taxon>
        <taxon>Peduoviridae</taxon>
        <taxon>Maltschvirus</taxon>
        <taxon>Maltschvirus maltsch</taxon>
    </lineage>
</organism>
<gene>
    <name evidence="1" type="ORF">UFOVP135_30</name>
</gene>
<evidence type="ECO:0000313" key="1">
    <source>
        <dbReference type="EMBL" id="CAB4131943.1"/>
    </source>
</evidence>
<proteinExistence type="predicted"/>